<dbReference type="CDD" id="cd01948">
    <property type="entry name" value="EAL"/>
    <property type="match status" value="1"/>
</dbReference>
<dbReference type="InterPro" id="IPR043128">
    <property type="entry name" value="Rev_trsase/Diguanyl_cyclase"/>
</dbReference>
<feature type="transmembrane region" description="Helical" evidence="2">
    <location>
        <begin position="206"/>
        <end position="227"/>
    </location>
</feature>
<dbReference type="PROSITE" id="PS50883">
    <property type="entry name" value="EAL"/>
    <property type="match status" value="1"/>
</dbReference>
<dbReference type="InterPro" id="IPR000014">
    <property type="entry name" value="PAS"/>
</dbReference>
<accession>A0ABQ5XCL1</accession>
<dbReference type="CDD" id="cd00130">
    <property type="entry name" value="PAS"/>
    <property type="match status" value="2"/>
</dbReference>
<dbReference type="SMART" id="SM00267">
    <property type="entry name" value="GGDEF"/>
    <property type="match status" value="1"/>
</dbReference>
<dbReference type="InterPro" id="IPR052155">
    <property type="entry name" value="Biofilm_reg_signaling"/>
</dbReference>
<keyword evidence="2" id="KW-0472">Membrane</keyword>
<evidence type="ECO:0000259" key="4">
    <source>
        <dbReference type="PROSITE" id="PS50113"/>
    </source>
</evidence>
<dbReference type="Gene3D" id="3.20.20.450">
    <property type="entry name" value="EAL domain"/>
    <property type="match status" value="1"/>
</dbReference>
<evidence type="ECO:0000256" key="2">
    <source>
        <dbReference type="SAM" id="Phobius"/>
    </source>
</evidence>
<dbReference type="CDD" id="cd01949">
    <property type="entry name" value="GGDEF"/>
    <property type="match status" value="1"/>
</dbReference>
<dbReference type="InterPro" id="IPR013767">
    <property type="entry name" value="PAS_fold"/>
</dbReference>
<dbReference type="SMART" id="SM00052">
    <property type="entry name" value="EAL"/>
    <property type="match status" value="1"/>
</dbReference>
<dbReference type="Pfam" id="PF00989">
    <property type="entry name" value="PAS"/>
    <property type="match status" value="1"/>
</dbReference>
<dbReference type="InterPro" id="IPR035965">
    <property type="entry name" value="PAS-like_dom_sf"/>
</dbReference>
<feature type="domain" description="EAL" evidence="5">
    <location>
        <begin position="648"/>
        <end position="902"/>
    </location>
</feature>
<dbReference type="PROSITE" id="PS50112">
    <property type="entry name" value="PAS"/>
    <property type="match status" value="2"/>
</dbReference>
<keyword evidence="2" id="KW-0812">Transmembrane</keyword>
<dbReference type="SMART" id="SM00091">
    <property type="entry name" value="PAS"/>
    <property type="match status" value="2"/>
</dbReference>
<dbReference type="InterPro" id="IPR029787">
    <property type="entry name" value="Nucleotide_cyclase"/>
</dbReference>
<dbReference type="InterPro" id="IPR001610">
    <property type="entry name" value="PAC"/>
</dbReference>
<keyword evidence="8" id="KW-1185">Reference proteome</keyword>
<dbReference type="SUPFAM" id="SSF141868">
    <property type="entry name" value="EAL domain-like"/>
    <property type="match status" value="1"/>
</dbReference>
<evidence type="ECO:0000256" key="1">
    <source>
        <dbReference type="SAM" id="MobiDB-lite"/>
    </source>
</evidence>
<dbReference type="PANTHER" id="PTHR44757:SF2">
    <property type="entry name" value="BIOFILM ARCHITECTURE MAINTENANCE PROTEIN MBAA"/>
    <property type="match status" value="1"/>
</dbReference>
<evidence type="ECO:0000313" key="7">
    <source>
        <dbReference type="EMBL" id="GLQ88951.1"/>
    </source>
</evidence>
<evidence type="ECO:0008006" key="9">
    <source>
        <dbReference type="Google" id="ProtNLM"/>
    </source>
</evidence>
<dbReference type="Pfam" id="PF00563">
    <property type="entry name" value="EAL"/>
    <property type="match status" value="1"/>
</dbReference>
<feature type="domain" description="PAS" evidence="3">
    <location>
        <begin position="349"/>
        <end position="387"/>
    </location>
</feature>
<protein>
    <recommendedName>
        <fullName evidence="9">PAS domain S-box-containing protein/diguanylate cyclase (GGDEF) domain-containing protein</fullName>
    </recommendedName>
</protein>
<feature type="domain" description="PAS" evidence="3">
    <location>
        <begin position="240"/>
        <end position="285"/>
    </location>
</feature>
<dbReference type="SUPFAM" id="SSF55785">
    <property type="entry name" value="PYP-like sensor domain (PAS domain)"/>
    <property type="match status" value="2"/>
</dbReference>
<evidence type="ECO:0000259" key="3">
    <source>
        <dbReference type="PROSITE" id="PS50112"/>
    </source>
</evidence>
<dbReference type="PANTHER" id="PTHR44757">
    <property type="entry name" value="DIGUANYLATE CYCLASE DGCP"/>
    <property type="match status" value="1"/>
</dbReference>
<dbReference type="PROSITE" id="PS50113">
    <property type="entry name" value="PAC"/>
    <property type="match status" value="1"/>
</dbReference>
<evidence type="ECO:0000259" key="5">
    <source>
        <dbReference type="PROSITE" id="PS50883"/>
    </source>
</evidence>
<gene>
    <name evidence="7" type="ORF">GCM10007898_25220</name>
</gene>
<dbReference type="SMART" id="SM00086">
    <property type="entry name" value="PAC"/>
    <property type="match status" value="1"/>
</dbReference>
<dbReference type="NCBIfam" id="TIGR00229">
    <property type="entry name" value="sensory_box"/>
    <property type="match status" value="2"/>
</dbReference>
<reference evidence="8" key="1">
    <citation type="journal article" date="2019" name="Int. J. Syst. Evol. Microbiol.">
        <title>The Global Catalogue of Microorganisms (GCM) 10K type strain sequencing project: providing services to taxonomists for standard genome sequencing and annotation.</title>
        <authorList>
            <consortium name="The Broad Institute Genomics Platform"/>
            <consortium name="The Broad Institute Genome Sequencing Center for Infectious Disease"/>
            <person name="Wu L."/>
            <person name="Ma J."/>
        </authorList>
    </citation>
    <scope>NUCLEOTIDE SEQUENCE [LARGE SCALE GENOMIC DNA]</scope>
    <source>
        <strain evidence="8">NBRC 111981</strain>
    </source>
</reference>
<evidence type="ECO:0000313" key="8">
    <source>
        <dbReference type="Proteomes" id="UP001156627"/>
    </source>
</evidence>
<feature type="domain" description="PAC" evidence="4">
    <location>
        <begin position="422"/>
        <end position="474"/>
    </location>
</feature>
<dbReference type="Gene3D" id="3.30.450.20">
    <property type="entry name" value="PAS domain"/>
    <property type="match status" value="2"/>
</dbReference>
<keyword evidence="2" id="KW-1133">Transmembrane helix</keyword>
<dbReference type="PROSITE" id="PS50887">
    <property type="entry name" value="GGDEF"/>
    <property type="match status" value="1"/>
</dbReference>
<dbReference type="NCBIfam" id="TIGR00254">
    <property type="entry name" value="GGDEF"/>
    <property type="match status" value="1"/>
</dbReference>
<feature type="domain" description="GGDEF" evidence="6">
    <location>
        <begin position="506"/>
        <end position="639"/>
    </location>
</feature>
<sequence>MRTTHNAKQRPLSRRLMPLAWGLAAVVGLVLCLTWGALQVQVTLAGFLNGESLWSKAQKQAVIELAAYARNGDPVRLQSFRGNYEVIRTDRWARDAIAAGHYDRQAVYAAFRRGGVIPAAIPGMVFIIDHFAALPYVGPALKDWRSVDGALEELNAIAGQLQQSYAQGIPSVEEINRQRARIDALNAFIQPRSDDFSLQIALGAAWLGRVLFISVLVMAMLASMLWMRMAQRILAGIRGTEERYRQLFDSAADAIVMVDEVHGRILGANRTAGAWTGREPRELAGMHFHELFVEGSMRSAGSSTIGLLRAINGLIRSVETHSSLTTWGAQPVRQAIMRDVSDRIAMEQERRIAAEALASVAEGVIIADADRRVTTVNSAHTRITGYTLPYLQHHRFDELRRMPDGSPLPASIWDMVAEGGNWVGEVQSWRSDGSSYPELLSISAIRNGEGRVQHYVAVITDITRSKADRQRLEYMVAHDALTGLANRSEFQRHCAQAIEAAARVNGAAAVLFVDLDAFKAVNDSYSHAIGDRLLVKVAQRIRRELGENDVASRIGGDEFTVMLGGLRTREQAAHFASRLLQSLSEPMLIGDYEIVMSASIGIAGYPLDGSDPVTLIANADAAMYAAKTQERNTFRFYTPLMHADARMRLMLGADLRQALIRDEFHLVFQPSVELRTGRIVAAEALIRWRHPERGELMPDEFIPLAESLGLIRRLDAWTMRAVCNQIHLWDQAKLPPIRVALNASAATFGHPGFLDSVKQALQASGISPKRLLFEITESAILRLGEATEQTMHALHALGIGIAIDDFGTGYSSLAYLKLSGIDYLKIDRSFVTDLPDSANDVAIVEAMLAIAKSLGMCTIAEGIENVAQHEFLLHAGCTEGQGYYYSRGLPPQEIERMMSPNPRHEPSRLRLVPPK</sequence>
<dbReference type="Pfam" id="PF13426">
    <property type="entry name" value="PAS_9"/>
    <property type="match status" value="1"/>
</dbReference>
<dbReference type="InterPro" id="IPR035919">
    <property type="entry name" value="EAL_sf"/>
</dbReference>
<comment type="caution">
    <text evidence="7">The sequence shown here is derived from an EMBL/GenBank/DDBJ whole genome shotgun (WGS) entry which is preliminary data.</text>
</comment>
<proteinExistence type="predicted"/>
<dbReference type="InterPro" id="IPR000160">
    <property type="entry name" value="GGDEF_dom"/>
</dbReference>
<dbReference type="Gene3D" id="3.30.70.270">
    <property type="match status" value="1"/>
</dbReference>
<feature type="region of interest" description="Disordered" evidence="1">
    <location>
        <begin position="896"/>
        <end position="915"/>
    </location>
</feature>
<dbReference type="EMBL" id="BSOA01000027">
    <property type="protein sequence ID" value="GLQ88951.1"/>
    <property type="molecule type" value="Genomic_DNA"/>
</dbReference>
<dbReference type="InterPro" id="IPR001633">
    <property type="entry name" value="EAL_dom"/>
</dbReference>
<dbReference type="SUPFAM" id="SSF55073">
    <property type="entry name" value="Nucleotide cyclase"/>
    <property type="match status" value="1"/>
</dbReference>
<dbReference type="InterPro" id="IPR000700">
    <property type="entry name" value="PAS-assoc_C"/>
</dbReference>
<evidence type="ECO:0000259" key="6">
    <source>
        <dbReference type="PROSITE" id="PS50887"/>
    </source>
</evidence>
<dbReference type="Proteomes" id="UP001156627">
    <property type="component" value="Unassembled WGS sequence"/>
</dbReference>
<name>A0ABQ5XCL1_9GAMM</name>
<organism evidence="7 8">
    <name type="scientific">Dyella flagellata</name>
    <dbReference type="NCBI Taxonomy" id="1867833"/>
    <lineage>
        <taxon>Bacteria</taxon>
        <taxon>Pseudomonadati</taxon>
        <taxon>Pseudomonadota</taxon>
        <taxon>Gammaproteobacteria</taxon>
        <taxon>Lysobacterales</taxon>
        <taxon>Rhodanobacteraceae</taxon>
        <taxon>Dyella</taxon>
    </lineage>
</organism>
<dbReference type="Pfam" id="PF00990">
    <property type="entry name" value="GGDEF"/>
    <property type="match status" value="1"/>
</dbReference>